<feature type="domain" description="Acetyl-coenzyme A synthetase N-terminal" evidence="8">
    <location>
        <begin position="109"/>
        <end position="171"/>
    </location>
</feature>
<accession>A0A1S3CNY9</accession>
<evidence type="ECO:0000259" key="7">
    <source>
        <dbReference type="Pfam" id="PF13193"/>
    </source>
</evidence>
<name>A0A1S3CNY9_CUCME</name>
<evidence type="ECO:0000256" key="1">
    <source>
        <dbReference type="ARBA" id="ARBA00006432"/>
    </source>
</evidence>
<dbReference type="InterPro" id="IPR011904">
    <property type="entry name" value="Ac_CoA_lig"/>
</dbReference>
<dbReference type="eggNOG" id="KOG1175">
    <property type="taxonomic scope" value="Eukaryota"/>
</dbReference>
<protein>
    <recommendedName>
        <fullName evidence="5">Acetyl-coenzyme A synthetase</fullName>
        <ecNumber evidence="5">6.2.1.1</ecNumber>
    </recommendedName>
</protein>
<dbReference type="EC" id="6.2.1.1" evidence="5"/>
<dbReference type="NCBIfam" id="NF001208">
    <property type="entry name" value="PRK00174.1"/>
    <property type="match status" value="1"/>
</dbReference>
<feature type="domain" description="AMP-binding enzyme C-terminal" evidence="7">
    <location>
        <begin position="629"/>
        <end position="707"/>
    </location>
</feature>
<comment type="similarity">
    <text evidence="1 5">Belongs to the ATP-dependent AMP-binding enzyme family.</text>
</comment>
<evidence type="ECO:0000256" key="2">
    <source>
        <dbReference type="ARBA" id="ARBA00022598"/>
    </source>
</evidence>
<dbReference type="InterPro" id="IPR025110">
    <property type="entry name" value="AMP-bd_C"/>
</dbReference>
<dbReference type="PANTHER" id="PTHR24095">
    <property type="entry name" value="ACETYL-COENZYME A SYNTHETASE"/>
    <property type="match status" value="1"/>
</dbReference>
<dbReference type="InterPro" id="IPR032387">
    <property type="entry name" value="ACAS_N"/>
</dbReference>
<evidence type="ECO:0000313" key="10">
    <source>
        <dbReference type="RefSeq" id="XP_008465301.2"/>
    </source>
</evidence>
<evidence type="ECO:0000259" key="6">
    <source>
        <dbReference type="Pfam" id="PF00501"/>
    </source>
</evidence>
<dbReference type="GO" id="GO:0003987">
    <property type="term" value="F:acetate-CoA ligase activity"/>
    <property type="evidence" value="ECO:0007669"/>
    <property type="project" value="UniProtKB-UniRule"/>
</dbReference>
<evidence type="ECO:0000313" key="9">
    <source>
        <dbReference type="Proteomes" id="UP001652600"/>
    </source>
</evidence>
<reference evidence="10" key="1">
    <citation type="submission" date="2025-08" db="UniProtKB">
        <authorList>
            <consortium name="RefSeq"/>
        </authorList>
    </citation>
    <scope>IDENTIFICATION</scope>
    <source>
        <tissue evidence="10">Stem</tissue>
    </source>
</reference>
<dbReference type="Gene3D" id="3.40.50.12780">
    <property type="entry name" value="N-terminal domain of ligase-like"/>
    <property type="match status" value="1"/>
</dbReference>
<dbReference type="GeneID" id="103502952"/>
<feature type="domain" description="AMP-dependent synthetase/ligase" evidence="6">
    <location>
        <begin position="181"/>
        <end position="567"/>
    </location>
</feature>
<keyword evidence="2 5" id="KW-0436">Ligase</keyword>
<dbReference type="OrthoDB" id="1706066at2759"/>
<dbReference type="GO" id="GO:0016208">
    <property type="term" value="F:AMP binding"/>
    <property type="evidence" value="ECO:0007669"/>
    <property type="project" value="InterPro"/>
</dbReference>
<dbReference type="Gene3D" id="3.30.300.30">
    <property type="match status" value="1"/>
</dbReference>
<dbReference type="CDD" id="cd05966">
    <property type="entry name" value="ACS"/>
    <property type="match status" value="1"/>
</dbReference>
<dbReference type="KEGG" id="cmo:103502952"/>
<dbReference type="PANTHER" id="PTHR24095:SF14">
    <property type="entry name" value="ACETYL-COENZYME A SYNTHETASE 1"/>
    <property type="match status" value="1"/>
</dbReference>
<keyword evidence="3 5" id="KW-0547">Nucleotide-binding</keyword>
<dbReference type="InterPro" id="IPR000873">
    <property type="entry name" value="AMP-dep_synth/lig_dom"/>
</dbReference>
<dbReference type="GO" id="GO:0005524">
    <property type="term" value="F:ATP binding"/>
    <property type="evidence" value="ECO:0007669"/>
    <property type="project" value="UniProtKB-UniRule"/>
</dbReference>
<dbReference type="Pfam" id="PF16177">
    <property type="entry name" value="ACAS_N"/>
    <property type="match status" value="1"/>
</dbReference>
<gene>
    <name evidence="10" type="primary">LOC103502952</name>
</gene>
<dbReference type="Pfam" id="PF13193">
    <property type="entry name" value="AMP-binding_C"/>
    <property type="match status" value="1"/>
</dbReference>
<organism evidence="9 10">
    <name type="scientific">Cucumis melo</name>
    <name type="common">Muskmelon</name>
    <dbReference type="NCBI Taxonomy" id="3656"/>
    <lineage>
        <taxon>Eukaryota</taxon>
        <taxon>Viridiplantae</taxon>
        <taxon>Streptophyta</taxon>
        <taxon>Embryophyta</taxon>
        <taxon>Tracheophyta</taxon>
        <taxon>Spermatophyta</taxon>
        <taxon>Magnoliopsida</taxon>
        <taxon>eudicotyledons</taxon>
        <taxon>Gunneridae</taxon>
        <taxon>Pentapetalae</taxon>
        <taxon>rosids</taxon>
        <taxon>fabids</taxon>
        <taxon>Cucurbitales</taxon>
        <taxon>Cucurbitaceae</taxon>
        <taxon>Benincaseae</taxon>
        <taxon>Cucumis</taxon>
    </lineage>
</organism>
<keyword evidence="4 5" id="KW-0067">ATP-binding</keyword>
<dbReference type="RefSeq" id="XP_008465301.2">
    <property type="nucleotide sequence ID" value="XM_008467079.3"/>
</dbReference>
<dbReference type="InParanoid" id="A0A1S3CNY9"/>
<keyword evidence="9" id="KW-1185">Reference proteome</keyword>
<dbReference type="Pfam" id="PF00501">
    <property type="entry name" value="AMP-binding"/>
    <property type="match status" value="1"/>
</dbReference>
<dbReference type="AlphaFoldDB" id="A0A1S3CNY9"/>
<dbReference type="SUPFAM" id="SSF56801">
    <property type="entry name" value="Acetyl-CoA synthetase-like"/>
    <property type="match status" value="1"/>
</dbReference>
<evidence type="ECO:0000256" key="5">
    <source>
        <dbReference type="RuleBase" id="RU361147"/>
    </source>
</evidence>
<comment type="catalytic activity">
    <reaction evidence="5">
        <text>acetate + ATP + CoA = acetyl-CoA + AMP + diphosphate</text>
        <dbReference type="Rhea" id="RHEA:23176"/>
        <dbReference type="ChEBI" id="CHEBI:30089"/>
        <dbReference type="ChEBI" id="CHEBI:30616"/>
        <dbReference type="ChEBI" id="CHEBI:33019"/>
        <dbReference type="ChEBI" id="CHEBI:57287"/>
        <dbReference type="ChEBI" id="CHEBI:57288"/>
        <dbReference type="ChEBI" id="CHEBI:456215"/>
        <dbReference type="EC" id="6.2.1.1"/>
    </reaction>
</comment>
<dbReference type="Proteomes" id="UP001652600">
    <property type="component" value="Chromosome 9"/>
</dbReference>
<dbReference type="NCBIfam" id="TIGR02188">
    <property type="entry name" value="Ac_CoA_lig_AcsA"/>
    <property type="match status" value="1"/>
</dbReference>
<dbReference type="InterPro" id="IPR045851">
    <property type="entry name" value="AMP-bd_C_sf"/>
</dbReference>
<dbReference type="SMR" id="A0A1S3CNY9"/>
<dbReference type="InterPro" id="IPR042099">
    <property type="entry name" value="ANL_N_sf"/>
</dbReference>
<dbReference type="FunFam" id="3.40.50.12780:FF:000001">
    <property type="entry name" value="Acetyl-coenzyme A synthetase"/>
    <property type="match status" value="1"/>
</dbReference>
<dbReference type="FunFam" id="3.30.300.30:FF:000004">
    <property type="entry name" value="Acetyl-coenzyme A synthetase"/>
    <property type="match status" value="1"/>
</dbReference>
<evidence type="ECO:0000256" key="3">
    <source>
        <dbReference type="ARBA" id="ARBA00022741"/>
    </source>
</evidence>
<sequence>MISNDVVCRSQTLSLCKTLPLINNINSSFSFRRSSLPIKPFKTRVQLKITSSELKWEKERNETEEKVDINKDNINHNVEEFLLGSEEDEAMVPSQQFCLKAHIPNTQKYMDMYKRSIEEPSEFWSEIASSEFYWKKEWDHNQAFNENLDITKGNINIEWFKGGITNICYNCIDRNIEAGLGDKIAMYWEGNEPGVQASLTYTNLLHQVSQVGNYLRDIGVKKGDTIVIYLPMIMELPIAMLACARIGAIHSVVFAGFSSESLAQRIIDCKPKVLMTCNAAKRGSKTIFLKHIVDAALIQSANHAHSIDSCLVYENKSTLKRENTPWKEGRDVWWQDVIPKYSKSTCNVEWVDAEDPLFLLYTSGSAGKPKGVLHTTGGYMVYVGTTFKYVFDFKPSDIYWSTADCGWGAGHGYVTYGPLLNAATIVIHEGVANYPNSGRCWEIVDKYKVSVFFTAPTLIRSLMRDGDQHVRRYSRTSLRVLGSAGEPINPTAWRWFYKVVGDSRCPISDTWWQTETGAAMITPIPGAWPLKPGSATFPFFGVKAVIVDEEGKEIEGEGNGYLCIKGSWPGALRTLYGDHERYETTYFKQFPGYYFTGDGCIRDKDGYFWITGRVDDVLNVSGHRIGTAEVESALVSHSHCAEAAVIGIDHEVKGQSIHAFVTLVEGVPQSEELRESLKQTIRTQIGAFAAPDKIHWANELPKTRSGKILRRVLRKIASKQLDEIGDTSTLADPTVLDQLIAQIDS</sequence>
<proteinExistence type="inferred from homology"/>
<evidence type="ECO:0000256" key="4">
    <source>
        <dbReference type="ARBA" id="ARBA00022840"/>
    </source>
</evidence>
<evidence type="ECO:0000259" key="8">
    <source>
        <dbReference type="Pfam" id="PF16177"/>
    </source>
</evidence>
<dbReference type="GO" id="GO:0019427">
    <property type="term" value="P:acetyl-CoA biosynthetic process from acetate"/>
    <property type="evidence" value="ECO:0007669"/>
    <property type="project" value="InterPro"/>
</dbReference>